<dbReference type="GO" id="GO:0006367">
    <property type="term" value="P:transcription initiation at RNA polymerase II promoter"/>
    <property type="evidence" value="ECO:0007669"/>
    <property type="project" value="InterPro"/>
</dbReference>
<dbReference type="InterPro" id="IPR036390">
    <property type="entry name" value="WH_DNA-bd_sf"/>
</dbReference>
<accession>A0A317SGN2</accession>
<comment type="similarity">
    <text evidence="2">Belongs to the TFIIF beta subunit family.</text>
</comment>
<dbReference type="AlphaFoldDB" id="A0A317SGN2"/>
<dbReference type="InterPro" id="IPR036388">
    <property type="entry name" value="WH-like_DNA-bd_sf"/>
</dbReference>
<keyword evidence="11" id="KW-1185">Reference proteome</keyword>
<dbReference type="Gene3D" id="1.10.10.10">
    <property type="entry name" value="Winged helix-like DNA-binding domain superfamily/Winged helix DNA-binding domain"/>
    <property type="match status" value="1"/>
</dbReference>
<organism evidence="10 11">
    <name type="scientific">Tuber magnatum</name>
    <name type="common">white Piedmont truffle</name>
    <dbReference type="NCBI Taxonomy" id="42249"/>
    <lineage>
        <taxon>Eukaryota</taxon>
        <taxon>Fungi</taxon>
        <taxon>Dikarya</taxon>
        <taxon>Ascomycota</taxon>
        <taxon>Pezizomycotina</taxon>
        <taxon>Pezizomycetes</taxon>
        <taxon>Pezizales</taxon>
        <taxon>Tuberaceae</taxon>
        <taxon>Tuber</taxon>
    </lineage>
</organism>
<dbReference type="Proteomes" id="UP000246991">
    <property type="component" value="Unassembled WGS sequence"/>
</dbReference>
<dbReference type="STRING" id="42249.A0A317SGN2"/>
<evidence type="ECO:0000256" key="3">
    <source>
        <dbReference type="ARBA" id="ARBA00023015"/>
    </source>
</evidence>
<dbReference type="OrthoDB" id="26094at2759"/>
<comment type="subcellular location">
    <subcellularLocation>
        <location evidence="1">Nucleus</location>
    </subcellularLocation>
</comment>
<evidence type="ECO:0000259" key="8">
    <source>
        <dbReference type="Pfam" id="PF02270"/>
    </source>
</evidence>
<dbReference type="Pfam" id="PF17683">
    <property type="entry name" value="TFIIF_beta_N"/>
    <property type="match status" value="1"/>
</dbReference>
<feature type="region of interest" description="Disordered" evidence="7">
    <location>
        <begin position="48"/>
        <end position="79"/>
    </location>
</feature>
<keyword evidence="5" id="KW-0804">Transcription</keyword>
<evidence type="ECO:0000256" key="1">
    <source>
        <dbReference type="ARBA" id="ARBA00004123"/>
    </source>
</evidence>
<evidence type="ECO:0000256" key="2">
    <source>
        <dbReference type="ARBA" id="ARBA00009543"/>
    </source>
</evidence>
<keyword evidence="6" id="KW-0539">Nucleus</keyword>
<sequence>MCRLATFHKEDSTLLHIFKPNKQLRKSITTTTQVPHLLLLQNMKQSPTLKASPVQQSNSTNLSQSSDQKSMKREWQEDDSEYEFDSTELKFPENTGDSKQAAWLVKLPPYLTNHWKELLDLEDNEELVLGTIRVKVPNVPNDYYQKQEIKLRLNSSLKPSQNIPQDYYLKSHGNPYNMYCWAEEKKNILEKQAGSNISTAFIKKSHKRLHLSQAIAELKNPTFQCPSKAVNETSLIAKFQKEFLATPIRGESAPILYAYSEVAKKQLEYITSVDTPINLLRPGTVGELPNGKTKELLFTAIAKSTSSHGPKDKACRMSKDILISSLYKLFEEKEYWFLKEFREKFFQPNHYMKQVLKEIAIYNHDGPMIGTWRLNSNSKEALRLLEEHKK</sequence>
<evidence type="ECO:0000256" key="6">
    <source>
        <dbReference type="ARBA" id="ARBA00023242"/>
    </source>
</evidence>
<dbReference type="InterPro" id="IPR040450">
    <property type="entry name" value="TFIIF_beta_HTH"/>
</dbReference>
<evidence type="ECO:0000313" key="10">
    <source>
        <dbReference type="EMBL" id="PWW73585.1"/>
    </source>
</evidence>
<dbReference type="EMBL" id="PYWC01000077">
    <property type="protein sequence ID" value="PWW73585.1"/>
    <property type="molecule type" value="Genomic_DNA"/>
</dbReference>
<evidence type="ECO:0000256" key="5">
    <source>
        <dbReference type="ARBA" id="ARBA00023163"/>
    </source>
</evidence>
<feature type="domain" description="TFIIF beta subunit N-terminal" evidence="9">
    <location>
        <begin position="100"/>
        <end position="248"/>
    </location>
</feature>
<feature type="compositionally biased region" description="Low complexity" evidence="7">
    <location>
        <begin position="55"/>
        <end position="68"/>
    </location>
</feature>
<proteinExistence type="inferred from homology"/>
<dbReference type="InterPro" id="IPR040504">
    <property type="entry name" value="TFIIF_beta_N"/>
</dbReference>
<dbReference type="GO" id="GO:0003677">
    <property type="term" value="F:DNA binding"/>
    <property type="evidence" value="ECO:0007669"/>
    <property type="project" value="UniProtKB-KW"/>
</dbReference>
<protein>
    <submittedName>
        <fullName evidence="10">Uncharacterized protein</fullName>
    </submittedName>
</protein>
<dbReference type="GO" id="GO:0005674">
    <property type="term" value="C:transcription factor TFIIF complex"/>
    <property type="evidence" value="ECO:0007669"/>
    <property type="project" value="InterPro"/>
</dbReference>
<dbReference type="InterPro" id="IPR011039">
    <property type="entry name" value="TFIIF_interaction"/>
</dbReference>
<evidence type="ECO:0000256" key="7">
    <source>
        <dbReference type="SAM" id="MobiDB-lite"/>
    </source>
</evidence>
<gene>
    <name evidence="10" type="ORF">C7212DRAFT_365709</name>
</gene>
<evidence type="ECO:0000313" key="11">
    <source>
        <dbReference type="Proteomes" id="UP000246991"/>
    </source>
</evidence>
<keyword evidence="4" id="KW-0238">DNA-binding</keyword>
<evidence type="ECO:0000256" key="4">
    <source>
        <dbReference type="ARBA" id="ARBA00023125"/>
    </source>
</evidence>
<dbReference type="PANTHER" id="PTHR10445:SF0">
    <property type="entry name" value="GENERAL TRANSCRIPTION FACTOR IIF SUBUNIT 2"/>
    <property type="match status" value="1"/>
</dbReference>
<reference evidence="10 11" key="1">
    <citation type="submission" date="2018-03" db="EMBL/GenBank/DDBJ databases">
        <title>Genomes of Pezizomycetes fungi and the evolution of truffles.</title>
        <authorList>
            <person name="Murat C."/>
            <person name="Payen T."/>
            <person name="Noel B."/>
            <person name="Kuo A."/>
            <person name="Martin F.M."/>
        </authorList>
    </citation>
    <scope>NUCLEOTIDE SEQUENCE [LARGE SCALE GENOMIC DNA]</scope>
    <source>
        <strain evidence="10">091103-1</strain>
    </source>
</reference>
<comment type="caution">
    <text evidence="10">The sequence shown here is derived from an EMBL/GenBank/DDBJ whole genome shotgun (WGS) entry which is preliminary data.</text>
</comment>
<dbReference type="SUPFAM" id="SSF50916">
    <property type="entry name" value="Rap30/74 interaction domains"/>
    <property type="match status" value="1"/>
</dbReference>
<name>A0A317SGN2_9PEZI</name>
<dbReference type="PANTHER" id="PTHR10445">
    <property type="entry name" value="GENERAL TRANSCRIPTION FACTOR IIF SUBUNIT 2"/>
    <property type="match status" value="1"/>
</dbReference>
<dbReference type="InterPro" id="IPR003196">
    <property type="entry name" value="TFIIF_beta"/>
</dbReference>
<evidence type="ECO:0000259" key="9">
    <source>
        <dbReference type="Pfam" id="PF17683"/>
    </source>
</evidence>
<keyword evidence="3" id="KW-0805">Transcription regulation</keyword>
<dbReference type="SUPFAM" id="SSF46785">
    <property type="entry name" value="Winged helix' DNA-binding domain"/>
    <property type="match status" value="1"/>
</dbReference>
<dbReference type="Pfam" id="PF02270">
    <property type="entry name" value="TFIIF_beta"/>
    <property type="match status" value="1"/>
</dbReference>
<feature type="domain" description="TFIIF beta subunit HTH" evidence="8">
    <location>
        <begin position="316"/>
        <end position="378"/>
    </location>
</feature>